<dbReference type="Pfam" id="PF07238">
    <property type="entry name" value="PilZ"/>
    <property type="match status" value="1"/>
</dbReference>
<feature type="domain" description="PilZ" evidence="2">
    <location>
        <begin position="296"/>
        <end position="377"/>
    </location>
</feature>
<protein>
    <submittedName>
        <fullName evidence="3">PilZ domain-containing protein</fullName>
    </submittedName>
</protein>
<dbReference type="InterPro" id="IPR009875">
    <property type="entry name" value="PilZ_domain"/>
</dbReference>
<organism evidence="3 4">
    <name type="scientific">Breznakiella homolactica</name>
    <dbReference type="NCBI Taxonomy" id="2798577"/>
    <lineage>
        <taxon>Bacteria</taxon>
        <taxon>Pseudomonadati</taxon>
        <taxon>Spirochaetota</taxon>
        <taxon>Spirochaetia</taxon>
        <taxon>Spirochaetales</taxon>
        <taxon>Breznakiellaceae</taxon>
        <taxon>Breznakiella</taxon>
    </lineage>
</organism>
<evidence type="ECO:0000256" key="1">
    <source>
        <dbReference type="SAM" id="Phobius"/>
    </source>
</evidence>
<dbReference type="EMBL" id="CP067089">
    <property type="protein sequence ID" value="QQO07530.1"/>
    <property type="molecule type" value="Genomic_DNA"/>
</dbReference>
<accession>A0A7T7XJG5</accession>
<evidence type="ECO:0000313" key="4">
    <source>
        <dbReference type="Proteomes" id="UP000595917"/>
    </source>
</evidence>
<feature type="transmembrane region" description="Helical" evidence="1">
    <location>
        <begin position="24"/>
        <end position="46"/>
    </location>
</feature>
<dbReference type="Gene3D" id="2.40.10.220">
    <property type="entry name" value="predicted glycosyltransferase like domains"/>
    <property type="match status" value="1"/>
</dbReference>
<dbReference type="Proteomes" id="UP000595917">
    <property type="component" value="Chromosome"/>
</dbReference>
<keyword evidence="1" id="KW-0472">Membrane</keyword>
<gene>
    <name evidence="3" type="ORF">JFL75_11270</name>
</gene>
<keyword evidence="4" id="KW-1185">Reference proteome</keyword>
<reference evidence="3" key="1">
    <citation type="submission" date="2021-01" db="EMBL/GenBank/DDBJ databases">
        <title>Description of Breznakiella homolactica.</title>
        <authorList>
            <person name="Song Y."/>
            <person name="Brune A."/>
        </authorList>
    </citation>
    <scope>NUCLEOTIDE SEQUENCE</scope>
    <source>
        <strain evidence="3">RmG30</strain>
    </source>
</reference>
<proteinExistence type="predicted"/>
<sequence length="382" mass="41672">MGIFGNSMFLLQDDIVWFKEEDPVVSTIFLVTLAVIIIAVIVINIVRNGIGAGPKGSGSGGGGKSSGSSTRNFSIFQMRKVASFYGLDKDQTKLLEYVFKNDGVSNPETVMQNVPSLDRHFKRAYKSIEKSGESEQEVQDFLTLLFSIRNTVEAAQPDKSAAAGPARRISENMAAVLSTAKGATYPVRVISSKGNQLLVDCPRNSLGTPVKFARGSKITLSFFTNLSKGFSIESRVQDVLETPQGLALELAHSSKAMALTKRRFKRKEVTISCYFSIVHIEEIKRGRKTERKMSVDPRRSMGTILDISAGGCAVKTTSVVPVGSRIKITFENSEGRSLAALGQVLRTNRSGGLGIIMHIKFIKITRKSLNAVNAMVFGYDQD</sequence>
<keyword evidence="1" id="KW-1133">Transmembrane helix</keyword>
<evidence type="ECO:0000313" key="3">
    <source>
        <dbReference type="EMBL" id="QQO07530.1"/>
    </source>
</evidence>
<evidence type="ECO:0000259" key="2">
    <source>
        <dbReference type="Pfam" id="PF07238"/>
    </source>
</evidence>
<dbReference type="AlphaFoldDB" id="A0A7T7XJG5"/>
<dbReference type="GO" id="GO:0035438">
    <property type="term" value="F:cyclic-di-GMP binding"/>
    <property type="evidence" value="ECO:0007669"/>
    <property type="project" value="InterPro"/>
</dbReference>
<name>A0A7T7XJG5_9SPIR</name>
<dbReference type="RefSeq" id="WP_215624836.1">
    <property type="nucleotide sequence ID" value="NZ_CP067089.2"/>
</dbReference>
<dbReference type="KEGG" id="bhc:JFL75_11270"/>
<keyword evidence="1" id="KW-0812">Transmembrane</keyword>